<sequence length="250" mass="26332">MKLDFATVLTDAWALFKRDRDLLLRTAAPFLFLPAFALALVVPDPPMPPDGAGGGEAQALAWADQVTAWASTNGGWYGLAYAISFFGTSLFYALYLDGQAGRQGLDVAGAIKRSAAQFPRYLLAMILVSLPAGAGLLLYAIPGLYILGRTMLTGPALFAEAPIGAFAAIRRSLTLTRGSGLPLMGLAAFSYISGWLIGQPFMLVDRWMRTSGQENPVVLALVDAGAAAAAMAAGLAMALIAVSAYRRLAR</sequence>
<gene>
    <name evidence="2" type="ORF">FSB78_01730</name>
</gene>
<feature type="transmembrane region" description="Helical" evidence="1">
    <location>
        <begin position="218"/>
        <end position="245"/>
    </location>
</feature>
<keyword evidence="3" id="KW-1185">Reference proteome</keyword>
<keyword evidence="1" id="KW-0472">Membrane</keyword>
<dbReference type="AlphaFoldDB" id="A0A5C6UCY7"/>
<accession>A0A5C6UCY7</accession>
<evidence type="ECO:0000256" key="1">
    <source>
        <dbReference type="SAM" id="Phobius"/>
    </source>
</evidence>
<reference evidence="2 3" key="1">
    <citation type="journal article" date="2013" name="Antonie Van Leeuwenhoek">
        <title>Sphingomonas ginsenosidivorax sp. nov., with the ability to transform ginsenosides.</title>
        <authorList>
            <person name="Jin X.F."/>
            <person name="Kim J.K."/>
            <person name="Liu Q.M."/>
            <person name="Kang M.S."/>
            <person name="He D."/>
            <person name="Jin F.X."/>
            <person name="Kim S.C."/>
            <person name="Im W.T."/>
        </authorList>
    </citation>
    <scope>NUCLEOTIDE SEQUENCE [LARGE SCALE GENOMIC DNA]</scope>
    <source>
        <strain evidence="2 3">KHI67</strain>
    </source>
</reference>
<feature type="transmembrane region" description="Helical" evidence="1">
    <location>
        <begin position="147"/>
        <end position="169"/>
    </location>
</feature>
<proteinExistence type="predicted"/>
<dbReference type="RefSeq" id="WP_147079438.1">
    <property type="nucleotide sequence ID" value="NZ_VOQR01000001.1"/>
</dbReference>
<feature type="transmembrane region" description="Helical" evidence="1">
    <location>
        <begin position="181"/>
        <end position="198"/>
    </location>
</feature>
<dbReference type="Proteomes" id="UP000321250">
    <property type="component" value="Unassembled WGS sequence"/>
</dbReference>
<dbReference type="OrthoDB" id="7554925at2"/>
<feature type="transmembrane region" description="Helical" evidence="1">
    <location>
        <begin position="121"/>
        <end position="141"/>
    </location>
</feature>
<dbReference type="EMBL" id="VOQR01000001">
    <property type="protein sequence ID" value="TXC69818.1"/>
    <property type="molecule type" value="Genomic_DNA"/>
</dbReference>
<keyword evidence="1" id="KW-1133">Transmembrane helix</keyword>
<keyword evidence="1" id="KW-0812">Transmembrane</keyword>
<feature type="transmembrane region" description="Helical" evidence="1">
    <location>
        <begin position="76"/>
        <end position="95"/>
    </location>
</feature>
<comment type="caution">
    <text evidence="2">The sequence shown here is derived from an EMBL/GenBank/DDBJ whole genome shotgun (WGS) entry which is preliminary data.</text>
</comment>
<protein>
    <submittedName>
        <fullName evidence="2">Uncharacterized protein</fullName>
    </submittedName>
</protein>
<evidence type="ECO:0000313" key="2">
    <source>
        <dbReference type="EMBL" id="TXC69818.1"/>
    </source>
</evidence>
<organism evidence="2 3">
    <name type="scientific">Sphingomonas ginsenosidivorax</name>
    <dbReference type="NCBI Taxonomy" id="862135"/>
    <lineage>
        <taxon>Bacteria</taxon>
        <taxon>Pseudomonadati</taxon>
        <taxon>Pseudomonadota</taxon>
        <taxon>Alphaproteobacteria</taxon>
        <taxon>Sphingomonadales</taxon>
        <taxon>Sphingomonadaceae</taxon>
        <taxon>Sphingomonas</taxon>
    </lineage>
</organism>
<evidence type="ECO:0000313" key="3">
    <source>
        <dbReference type="Proteomes" id="UP000321250"/>
    </source>
</evidence>
<name>A0A5C6UCY7_9SPHN</name>
<feature type="transmembrane region" description="Helical" evidence="1">
    <location>
        <begin position="22"/>
        <end position="42"/>
    </location>
</feature>